<organism evidence="2 3">
    <name type="scientific">Haloprofundus marisrubri</name>
    <dbReference type="NCBI Taxonomy" id="1514971"/>
    <lineage>
        <taxon>Archaea</taxon>
        <taxon>Methanobacteriati</taxon>
        <taxon>Methanobacteriota</taxon>
        <taxon>Stenosarchaea group</taxon>
        <taxon>Halobacteria</taxon>
        <taxon>Halobacteriales</taxon>
        <taxon>Haloferacaceae</taxon>
        <taxon>Haloprofundus</taxon>
    </lineage>
</organism>
<feature type="transmembrane region" description="Helical" evidence="1">
    <location>
        <begin position="59"/>
        <end position="81"/>
    </location>
</feature>
<dbReference type="OrthoDB" id="342185at2157"/>
<comment type="caution">
    <text evidence="2">The sequence shown here is derived from an EMBL/GenBank/DDBJ whole genome shotgun (WGS) entry which is preliminary data.</text>
</comment>
<dbReference type="RefSeq" id="WP_058581380.1">
    <property type="nucleotide sequence ID" value="NZ_LOPU01000018.1"/>
</dbReference>
<name>A0A0W1R8Z5_9EURY</name>
<keyword evidence="1" id="KW-1133">Transmembrane helix</keyword>
<reference evidence="2 3" key="1">
    <citation type="submission" date="2015-12" db="EMBL/GenBank/DDBJ databases">
        <title>Haloprofundus marisrubri gen. nov., sp. nov., an extremely halophilic archaeon isolated from the Discovery deep brine-seawater interface in the Red Sea.</title>
        <authorList>
            <person name="Zhang G."/>
            <person name="Stingl U."/>
            <person name="Rashid M."/>
        </authorList>
    </citation>
    <scope>NUCLEOTIDE SEQUENCE [LARGE SCALE GENOMIC DNA]</scope>
    <source>
        <strain evidence="2 3">SB9</strain>
    </source>
</reference>
<protein>
    <recommendedName>
        <fullName evidence="4">DUF1772 domain-containing protein</fullName>
    </recommendedName>
</protein>
<feature type="transmembrane region" description="Helical" evidence="1">
    <location>
        <begin position="12"/>
        <end position="30"/>
    </location>
</feature>
<dbReference type="AlphaFoldDB" id="A0A0W1R8Z5"/>
<evidence type="ECO:0008006" key="4">
    <source>
        <dbReference type="Google" id="ProtNLM"/>
    </source>
</evidence>
<evidence type="ECO:0000313" key="2">
    <source>
        <dbReference type="EMBL" id="KTG10025.1"/>
    </source>
</evidence>
<keyword evidence="3" id="KW-1185">Reference proteome</keyword>
<evidence type="ECO:0000313" key="3">
    <source>
        <dbReference type="Proteomes" id="UP000054387"/>
    </source>
</evidence>
<dbReference type="EMBL" id="LOPU01000018">
    <property type="protein sequence ID" value="KTG10025.1"/>
    <property type="molecule type" value="Genomic_DNA"/>
</dbReference>
<gene>
    <name evidence="2" type="ORF">AUR64_10510</name>
</gene>
<evidence type="ECO:0000256" key="1">
    <source>
        <dbReference type="SAM" id="Phobius"/>
    </source>
</evidence>
<proteinExistence type="predicted"/>
<accession>A0A0W1R8Z5</accession>
<sequence>MVAVNLVIGLELAGYALGALGGVLIFMEFFQEPTYVEYDPDFNGYTIDISPQEVREHTWLGRLGGFSIALGFALLFLSTFLA</sequence>
<keyword evidence="1" id="KW-0472">Membrane</keyword>
<dbReference type="Proteomes" id="UP000054387">
    <property type="component" value="Unassembled WGS sequence"/>
</dbReference>
<keyword evidence="1" id="KW-0812">Transmembrane</keyword>